<dbReference type="InterPro" id="IPR030966">
    <property type="entry name" value="Mod_pep_cyc"/>
</dbReference>
<keyword evidence="1" id="KW-0802">TPR repeat</keyword>
<dbReference type="SMART" id="SM00028">
    <property type="entry name" value="TPR"/>
    <property type="match status" value="3"/>
</dbReference>
<dbReference type="SUPFAM" id="SSF55073">
    <property type="entry name" value="Nucleotide cyclase"/>
    <property type="match status" value="1"/>
</dbReference>
<dbReference type="InterPro" id="IPR019734">
    <property type="entry name" value="TPR_rpt"/>
</dbReference>
<name>A0A516V8J4_9GAMM</name>
<dbReference type="Gene3D" id="3.30.70.1230">
    <property type="entry name" value="Nucleotide cyclase"/>
    <property type="match status" value="1"/>
</dbReference>
<dbReference type="Proteomes" id="UP000315891">
    <property type="component" value="Chromosome"/>
</dbReference>
<dbReference type="GO" id="GO:0009190">
    <property type="term" value="P:cyclic nucleotide biosynthetic process"/>
    <property type="evidence" value="ECO:0007669"/>
    <property type="project" value="InterPro"/>
</dbReference>
<dbReference type="PANTHER" id="PTHR12558:SF13">
    <property type="entry name" value="CELL DIVISION CYCLE PROTEIN 27 HOMOLOG"/>
    <property type="match status" value="1"/>
</dbReference>
<keyword evidence="3" id="KW-1185">Reference proteome</keyword>
<sequence length="830" mass="91068">MIDTVVESRADVAPRLRTLLLTDLCNSTELVEKLGDTRSAELFQAHDRLVLELQQRWRARLIDRSDGLLLLFERAIDGLGFALDYTRGLRELGKEQNATLQSRAGLHVGEVLTWQNSSEAVNLGAKPLEVEGLAKPMAARLMALARPGQILVSAVAEPLAHRAARELGPRGEQLLWKSWGRWRFKGVPGAQEIFEVGEAGVAPLRVPRNGPKAWRDIPLWRRPAALVAEAAVLAGIATGVWFATRPQPAIAFAERDWVVVGDLRNVTGDARLDDALEQAFRISLEQSRYVNVLSDLKARDTLGRMQRPANTTLDRAIASEIALRDGARAVILPTVAEVGGHLRVSAEVIDPHTQTTVYAAYADGKGASSALASVDDVTEELRQKLGEALASVQKDSKPLPQVSTANLDALKAYALGQDAYGKDRFSEALQLYQQATTLDPKFALAWIGQARTLNAMVRTSEAMAPLHRAQQLRDRLPPREAMYLDGWSAELEAPDQALAKWELLAKMYPDFGPGPQNVAIQMLYRNRYADALAYLRMGTDTEDEDALFYDMQGRALLGLENYTQAAGMFERALQEKGSDSLRRRADVFAAQRKFAEAETLLAKAQVDNVYPWIDRISVAADKGDWANAFRNLEAARKVAGTIEGDPIRLRAFAVTEASLLLASGKKVEAGKLASGTARQSLRALEHDTLADLPDELDLALSATLVALRAGDGQIATEALVALDSRPHLRDLDYIAEMKAVVRAWQSIDAGRGDEAIALLKPFADGSARYQTHQALMQAYLLAGNRVSAAVQAKWLQQRRGLAYIEQGCGQCRQTLNVIDSNQVNRFSAKQ</sequence>
<proteinExistence type="predicted"/>
<dbReference type="PROSITE" id="PS50005">
    <property type="entry name" value="TPR"/>
    <property type="match status" value="1"/>
</dbReference>
<dbReference type="OrthoDB" id="5928393at2"/>
<reference evidence="2 3" key="1">
    <citation type="submission" date="2019-07" db="EMBL/GenBank/DDBJ databases">
        <title>Lysobacter weifangensis sp. nov., isolated from bensulfuron-methyl contaminated farmland soil.</title>
        <authorList>
            <person name="Zhao H."/>
        </authorList>
    </citation>
    <scope>NUCLEOTIDE SEQUENCE [LARGE SCALE GENOMIC DNA]</scope>
    <source>
        <strain evidence="2 3">CC-Bw-6</strain>
    </source>
</reference>
<dbReference type="GO" id="GO:0004016">
    <property type="term" value="F:adenylate cyclase activity"/>
    <property type="evidence" value="ECO:0007669"/>
    <property type="project" value="UniProtKB-ARBA"/>
</dbReference>
<accession>A0A516V8J4</accession>
<dbReference type="SUPFAM" id="SSF48452">
    <property type="entry name" value="TPR-like"/>
    <property type="match status" value="2"/>
</dbReference>
<dbReference type="InterPro" id="IPR011990">
    <property type="entry name" value="TPR-like_helical_dom_sf"/>
</dbReference>
<evidence type="ECO:0000256" key="1">
    <source>
        <dbReference type="PROSITE-ProRule" id="PRU00339"/>
    </source>
</evidence>
<dbReference type="PANTHER" id="PTHR12558">
    <property type="entry name" value="CELL DIVISION CYCLE 16,23,27"/>
    <property type="match status" value="1"/>
</dbReference>
<feature type="repeat" description="TPR" evidence="1">
    <location>
        <begin position="409"/>
        <end position="442"/>
    </location>
</feature>
<dbReference type="GO" id="GO:0035556">
    <property type="term" value="P:intracellular signal transduction"/>
    <property type="evidence" value="ECO:0007669"/>
    <property type="project" value="InterPro"/>
</dbReference>
<dbReference type="Gene3D" id="1.25.40.10">
    <property type="entry name" value="Tetratricopeptide repeat domain"/>
    <property type="match status" value="2"/>
</dbReference>
<protein>
    <submittedName>
        <fullName evidence="2">Putative peptide modification system cyclase</fullName>
    </submittedName>
</protein>
<dbReference type="InterPro" id="IPR029787">
    <property type="entry name" value="Nucleotide_cyclase"/>
</dbReference>
<dbReference type="AlphaFoldDB" id="A0A516V8J4"/>
<dbReference type="InterPro" id="IPR001054">
    <property type="entry name" value="A/G_cyclase"/>
</dbReference>
<organism evidence="2 3">
    <name type="scientific">Pseudoluteimonas lycopersici</name>
    <dbReference type="NCBI Taxonomy" id="1324796"/>
    <lineage>
        <taxon>Bacteria</taxon>
        <taxon>Pseudomonadati</taxon>
        <taxon>Pseudomonadota</taxon>
        <taxon>Gammaproteobacteria</taxon>
        <taxon>Lysobacterales</taxon>
        <taxon>Lysobacteraceae</taxon>
        <taxon>Pseudoluteimonas</taxon>
    </lineage>
</organism>
<dbReference type="NCBIfam" id="TIGR04510">
    <property type="entry name" value="mod_pep_cyc"/>
    <property type="match status" value="1"/>
</dbReference>
<dbReference type="EMBL" id="CP041742">
    <property type="protein sequence ID" value="QDQ74810.1"/>
    <property type="molecule type" value="Genomic_DNA"/>
</dbReference>
<gene>
    <name evidence="2" type="ORF">FNZ56_08655</name>
</gene>
<evidence type="ECO:0000313" key="2">
    <source>
        <dbReference type="EMBL" id="QDQ74810.1"/>
    </source>
</evidence>
<dbReference type="CDD" id="cd07302">
    <property type="entry name" value="CHD"/>
    <property type="match status" value="1"/>
</dbReference>
<evidence type="ECO:0000313" key="3">
    <source>
        <dbReference type="Proteomes" id="UP000315891"/>
    </source>
</evidence>